<keyword evidence="5 7" id="KW-0378">Hydrolase</keyword>
<name>A0A9P8V3F1_9PEZI</name>
<comment type="catalytic activity">
    <reaction evidence="1">
        <text>Hydrolysis of terminal non-reducing alpha-L-arabinofuranoside residues in alpha-L-arabinosides.</text>
        <dbReference type="EC" id="3.2.1.55"/>
    </reaction>
</comment>
<sequence length="470" mass="51523">MLCNLGSIVTYASAAVAAFAGLAMAEIAPAVSYNNTLVYQRADPQVLKHTDGWYYFTGSVPAYDKVVLRRSQTIQGLSDAEEVTVWDRAKSTAGVGYVWAPELHWIGDKWYIYFALGRRSEFDIRMFVIEGEGENPLTAAWTEKPFIGTDYDTFSLDATTFEADGVRYLCWAQADPRYDNGAGTSLFLAKMDSPWTIVRPTTVVSRPALAWERIGHFVNEGAYVIQRNGRIFMTYSASATDHNYAVGLLTAPQGADLTDASVWTKAQQPVLKSNERTSQYGPGHNSFTLSEDGLSDLIVYHARQYKDIVGEPLYNPDRHARVQKLYWREDGTPDFGIPVPDGLTPVRLRAFGCGRSYLKHNEDAAATLEGGVPVELTQFRIVEAGDNVRLEATSYPGRFLSVAEDASLRLVAEPGANADFVQAAGLADEAGVSFESAGRPGEFIHAEGGVVVVKALASDKDNKGATFYTE</sequence>
<feature type="domain" description="Alpha-L-arabinofuranosidase B arabinose-binding" evidence="8">
    <location>
        <begin position="389"/>
        <end position="468"/>
    </location>
</feature>
<dbReference type="InterPro" id="IPR023296">
    <property type="entry name" value="Glyco_hydro_beta-prop_sf"/>
</dbReference>
<dbReference type="InterPro" id="IPR036195">
    <property type="entry name" value="AbfB_ABD_sf"/>
</dbReference>
<evidence type="ECO:0000256" key="1">
    <source>
        <dbReference type="ARBA" id="ARBA00001462"/>
    </source>
</evidence>
<evidence type="ECO:0000256" key="6">
    <source>
        <dbReference type="ARBA" id="ARBA00023295"/>
    </source>
</evidence>
<dbReference type="AlphaFoldDB" id="A0A9P8V3F1"/>
<dbReference type="GO" id="GO:0046373">
    <property type="term" value="P:L-arabinose metabolic process"/>
    <property type="evidence" value="ECO:0007669"/>
    <property type="project" value="InterPro"/>
</dbReference>
<evidence type="ECO:0000313" key="9">
    <source>
        <dbReference type="EMBL" id="KAH6670863.1"/>
    </source>
</evidence>
<dbReference type="InterPro" id="IPR006710">
    <property type="entry name" value="Glyco_hydro_43"/>
</dbReference>
<accession>A0A9P8V3F1</accession>
<dbReference type="Pfam" id="PF05270">
    <property type="entry name" value="AbfB"/>
    <property type="match status" value="1"/>
</dbReference>
<dbReference type="Pfam" id="PF04616">
    <property type="entry name" value="Glyco_hydro_43"/>
    <property type="match status" value="1"/>
</dbReference>
<dbReference type="PANTHER" id="PTHR43817:SF1">
    <property type="entry name" value="HYDROLASE, FAMILY 43, PUTATIVE (AFU_ORTHOLOGUE AFUA_3G01660)-RELATED"/>
    <property type="match status" value="1"/>
</dbReference>
<comment type="similarity">
    <text evidence="2 7">Belongs to the glycosyl hydrolase 43 family.</text>
</comment>
<dbReference type="Gene3D" id="2.115.10.20">
    <property type="entry name" value="Glycosyl hydrolase domain, family 43"/>
    <property type="match status" value="1"/>
</dbReference>
<evidence type="ECO:0000313" key="10">
    <source>
        <dbReference type="Proteomes" id="UP000770015"/>
    </source>
</evidence>
<dbReference type="EMBL" id="JAGSXJ010000029">
    <property type="protein sequence ID" value="KAH6670863.1"/>
    <property type="molecule type" value="Genomic_DNA"/>
</dbReference>
<dbReference type="GO" id="GO:0046556">
    <property type="term" value="F:alpha-L-arabinofuranosidase activity"/>
    <property type="evidence" value="ECO:0007669"/>
    <property type="project" value="UniProtKB-EC"/>
</dbReference>
<reference evidence="9" key="1">
    <citation type="journal article" date="2021" name="Nat. Commun.">
        <title>Genetic determinants of endophytism in the Arabidopsis root mycobiome.</title>
        <authorList>
            <person name="Mesny F."/>
            <person name="Miyauchi S."/>
            <person name="Thiergart T."/>
            <person name="Pickel B."/>
            <person name="Atanasova L."/>
            <person name="Karlsson M."/>
            <person name="Huettel B."/>
            <person name="Barry K.W."/>
            <person name="Haridas S."/>
            <person name="Chen C."/>
            <person name="Bauer D."/>
            <person name="Andreopoulos W."/>
            <person name="Pangilinan J."/>
            <person name="LaButti K."/>
            <person name="Riley R."/>
            <person name="Lipzen A."/>
            <person name="Clum A."/>
            <person name="Drula E."/>
            <person name="Henrissat B."/>
            <person name="Kohler A."/>
            <person name="Grigoriev I.V."/>
            <person name="Martin F.M."/>
            <person name="Hacquard S."/>
        </authorList>
    </citation>
    <scope>NUCLEOTIDE SEQUENCE</scope>
    <source>
        <strain evidence="9">MPI-SDFR-AT-0117</strain>
    </source>
</reference>
<comment type="caution">
    <text evidence="9">The sequence shown here is derived from an EMBL/GenBank/DDBJ whole genome shotgun (WGS) entry which is preliminary data.</text>
</comment>
<proteinExistence type="inferred from homology"/>
<keyword evidence="10" id="KW-1185">Reference proteome</keyword>
<evidence type="ECO:0000256" key="2">
    <source>
        <dbReference type="ARBA" id="ARBA00009865"/>
    </source>
</evidence>
<evidence type="ECO:0000256" key="4">
    <source>
        <dbReference type="ARBA" id="ARBA00022729"/>
    </source>
</evidence>
<keyword evidence="6 7" id="KW-0326">Glycosidase</keyword>
<evidence type="ECO:0000256" key="5">
    <source>
        <dbReference type="ARBA" id="ARBA00022801"/>
    </source>
</evidence>
<evidence type="ECO:0000259" key="8">
    <source>
        <dbReference type="Pfam" id="PF05270"/>
    </source>
</evidence>
<dbReference type="SUPFAM" id="SSF75005">
    <property type="entry name" value="Arabinanase/levansucrase/invertase"/>
    <property type="match status" value="1"/>
</dbReference>
<dbReference type="PANTHER" id="PTHR43817">
    <property type="entry name" value="GLYCOSYL HYDROLASE"/>
    <property type="match status" value="1"/>
</dbReference>
<dbReference type="Proteomes" id="UP000770015">
    <property type="component" value="Unassembled WGS sequence"/>
</dbReference>
<organism evidence="9 10">
    <name type="scientific">Plectosphaerella plurivora</name>
    <dbReference type="NCBI Taxonomy" id="936078"/>
    <lineage>
        <taxon>Eukaryota</taxon>
        <taxon>Fungi</taxon>
        <taxon>Dikarya</taxon>
        <taxon>Ascomycota</taxon>
        <taxon>Pezizomycotina</taxon>
        <taxon>Sordariomycetes</taxon>
        <taxon>Hypocreomycetidae</taxon>
        <taxon>Glomerellales</taxon>
        <taxon>Plectosphaerellaceae</taxon>
        <taxon>Plectosphaerella</taxon>
    </lineage>
</organism>
<dbReference type="Gene3D" id="2.80.10.50">
    <property type="match status" value="1"/>
</dbReference>
<keyword evidence="4" id="KW-0732">Signal</keyword>
<gene>
    <name evidence="9" type="ORF">F5X68DRAFT_175396</name>
</gene>
<evidence type="ECO:0000256" key="7">
    <source>
        <dbReference type="RuleBase" id="RU361187"/>
    </source>
</evidence>
<dbReference type="InterPro" id="IPR007934">
    <property type="entry name" value="AbfB_ABD"/>
</dbReference>
<protein>
    <recommendedName>
        <fullName evidence="3">non-reducing end alpha-L-arabinofuranosidase</fullName>
        <ecNumber evidence="3">3.2.1.55</ecNumber>
    </recommendedName>
</protein>
<evidence type="ECO:0000256" key="3">
    <source>
        <dbReference type="ARBA" id="ARBA00012670"/>
    </source>
</evidence>
<dbReference type="OrthoDB" id="272289at2759"/>
<dbReference type="SUPFAM" id="SSF110221">
    <property type="entry name" value="AbfB domain"/>
    <property type="match status" value="1"/>
</dbReference>
<dbReference type="EC" id="3.2.1.55" evidence="3"/>